<comment type="caution">
    <text evidence="12">The sequence shown here is derived from an EMBL/GenBank/DDBJ whole genome shotgun (WGS) entry which is preliminary data.</text>
</comment>
<evidence type="ECO:0000256" key="6">
    <source>
        <dbReference type="ARBA" id="ARBA00023136"/>
    </source>
</evidence>
<evidence type="ECO:0000256" key="9">
    <source>
        <dbReference type="SAM" id="MobiDB-lite"/>
    </source>
</evidence>
<evidence type="ECO:0000313" key="12">
    <source>
        <dbReference type="EMBL" id="HCT58098.1"/>
    </source>
</evidence>
<dbReference type="AlphaFoldDB" id="A0A3D4VBU8"/>
<feature type="transmembrane region" description="Helical" evidence="10">
    <location>
        <begin position="179"/>
        <end position="199"/>
    </location>
</feature>
<evidence type="ECO:0000259" key="11">
    <source>
        <dbReference type="Pfam" id="PF10099"/>
    </source>
</evidence>
<dbReference type="InterPro" id="IPR018764">
    <property type="entry name" value="RskA_C"/>
</dbReference>
<sequence>MSEYTSLEALRGTMPAYVLGALTPEERTDYERALRTPENASVMRGEFEACQATVNMLASAQPVEPPDGLFDRILTQVHAVMAQAAAAPPLETTAPTIDRRGGDRRRDDRRVDDGQHQPDEDRRQQERRHEGRRHDDTVEVHTPISAPVVRMSRNSRATRALTPLAMSGVEARSNTMPLVGWWTAGALFLVLVGVSYFAATTRRAHAELDTRLRENRVLLSRSEARLAERERLTVTLLGGRASVVLVNLRHPTTDAAAQFFWNAREGRAIINVFGLPPLPPDRSYQLWMLRDGVSTPIIEISPNEAGAVLVPGIEMPTSPTGVTQLFITNEPRSGKLAAPSEPQVLFGTVEARAALLVNSAPPPQNPAAAR</sequence>
<evidence type="ECO:0000256" key="4">
    <source>
        <dbReference type="ARBA" id="ARBA00022692"/>
    </source>
</evidence>
<feature type="region of interest" description="Disordered" evidence="9">
    <location>
        <begin position="85"/>
        <end position="140"/>
    </location>
</feature>
<dbReference type="InterPro" id="IPR041916">
    <property type="entry name" value="Anti_sigma_zinc_sf"/>
</dbReference>
<dbReference type="EMBL" id="DPIY01000010">
    <property type="protein sequence ID" value="HCT58098.1"/>
    <property type="molecule type" value="Genomic_DNA"/>
</dbReference>
<evidence type="ECO:0000256" key="5">
    <source>
        <dbReference type="ARBA" id="ARBA00022989"/>
    </source>
</evidence>
<evidence type="ECO:0000256" key="3">
    <source>
        <dbReference type="ARBA" id="ARBA00022475"/>
    </source>
</evidence>
<dbReference type="Pfam" id="PF10099">
    <property type="entry name" value="RskA_C"/>
    <property type="match status" value="1"/>
</dbReference>
<dbReference type="GO" id="GO:0006417">
    <property type="term" value="P:regulation of translation"/>
    <property type="evidence" value="ECO:0007669"/>
    <property type="project" value="TreeGrafter"/>
</dbReference>
<feature type="compositionally biased region" description="Basic and acidic residues" evidence="9">
    <location>
        <begin position="97"/>
        <end position="139"/>
    </location>
</feature>
<keyword evidence="3" id="KW-1003">Cell membrane</keyword>
<keyword evidence="5 10" id="KW-1133">Transmembrane helix</keyword>
<keyword evidence="4 10" id="KW-0812">Transmembrane</keyword>
<dbReference type="Gene3D" id="1.10.10.1320">
    <property type="entry name" value="Anti-sigma factor, zinc-finger domain"/>
    <property type="match status" value="1"/>
</dbReference>
<reference evidence="12 13" key="1">
    <citation type="journal article" date="2018" name="Nat. Biotechnol.">
        <title>A standardized bacterial taxonomy based on genome phylogeny substantially revises the tree of life.</title>
        <authorList>
            <person name="Parks D.H."/>
            <person name="Chuvochina M."/>
            <person name="Waite D.W."/>
            <person name="Rinke C."/>
            <person name="Skarshewski A."/>
            <person name="Chaumeil P.A."/>
            <person name="Hugenholtz P."/>
        </authorList>
    </citation>
    <scope>NUCLEOTIDE SEQUENCE [LARGE SCALE GENOMIC DNA]</scope>
    <source>
        <strain evidence="12">UBA8844</strain>
    </source>
</reference>
<proteinExistence type="predicted"/>
<feature type="domain" description="Anti-sigma K factor RskA C-terminal" evidence="11">
    <location>
        <begin position="184"/>
        <end position="340"/>
    </location>
</feature>
<dbReference type="PANTHER" id="PTHR37461">
    <property type="entry name" value="ANTI-SIGMA-K FACTOR RSKA"/>
    <property type="match status" value="1"/>
</dbReference>
<dbReference type="GO" id="GO:0016989">
    <property type="term" value="F:sigma factor antagonist activity"/>
    <property type="evidence" value="ECO:0007669"/>
    <property type="project" value="TreeGrafter"/>
</dbReference>
<dbReference type="GO" id="GO:0005886">
    <property type="term" value="C:plasma membrane"/>
    <property type="evidence" value="ECO:0007669"/>
    <property type="project" value="UniProtKB-SubCell"/>
</dbReference>
<dbReference type="InterPro" id="IPR051474">
    <property type="entry name" value="Anti-sigma-K/W_factor"/>
</dbReference>
<evidence type="ECO:0000256" key="7">
    <source>
        <dbReference type="ARBA" id="ARBA00029829"/>
    </source>
</evidence>
<comment type="subcellular location">
    <subcellularLocation>
        <location evidence="2">Cell membrane</location>
    </subcellularLocation>
    <subcellularLocation>
        <location evidence="1">Membrane</location>
        <topology evidence="1">Single-pass membrane protein</topology>
    </subcellularLocation>
</comment>
<name>A0A3D4VBU8_9BACT</name>
<keyword evidence="6 10" id="KW-0472">Membrane</keyword>
<gene>
    <name evidence="12" type="ORF">DGD08_12915</name>
</gene>
<dbReference type="Proteomes" id="UP000264071">
    <property type="component" value="Unassembled WGS sequence"/>
</dbReference>
<evidence type="ECO:0000256" key="1">
    <source>
        <dbReference type="ARBA" id="ARBA00004167"/>
    </source>
</evidence>
<evidence type="ECO:0000256" key="10">
    <source>
        <dbReference type="SAM" id="Phobius"/>
    </source>
</evidence>
<feature type="compositionally biased region" description="Low complexity" evidence="9">
    <location>
        <begin position="85"/>
        <end position="96"/>
    </location>
</feature>
<protein>
    <recommendedName>
        <fullName evidence="8">Regulator of SigK</fullName>
    </recommendedName>
    <alternativeName>
        <fullName evidence="7">Sigma-K anti-sigma factor RskA</fullName>
    </alternativeName>
</protein>
<accession>A0A3D4VBU8</accession>
<evidence type="ECO:0000256" key="8">
    <source>
        <dbReference type="ARBA" id="ARBA00030803"/>
    </source>
</evidence>
<dbReference type="PANTHER" id="PTHR37461:SF1">
    <property type="entry name" value="ANTI-SIGMA-K FACTOR RSKA"/>
    <property type="match status" value="1"/>
</dbReference>
<organism evidence="12 13">
    <name type="scientific">Gemmatimonas aurantiaca</name>
    <dbReference type="NCBI Taxonomy" id="173480"/>
    <lineage>
        <taxon>Bacteria</taxon>
        <taxon>Pseudomonadati</taxon>
        <taxon>Gemmatimonadota</taxon>
        <taxon>Gemmatimonadia</taxon>
        <taxon>Gemmatimonadales</taxon>
        <taxon>Gemmatimonadaceae</taxon>
        <taxon>Gemmatimonas</taxon>
    </lineage>
</organism>
<evidence type="ECO:0000256" key="2">
    <source>
        <dbReference type="ARBA" id="ARBA00004236"/>
    </source>
</evidence>
<evidence type="ECO:0000313" key="13">
    <source>
        <dbReference type="Proteomes" id="UP000264071"/>
    </source>
</evidence>